<gene>
    <name evidence="6" type="ORF">GCM10009119_25360</name>
</gene>
<dbReference type="InterPro" id="IPR002130">
    <property type="entry name" value="Cyclophilin-type_PPIase_dom"/>
</dbReference>
<dbReference type="InterPro" id="IPR029000">
    <property type="entry name" value="Cyclophilin-like_dom_sf"/>
</dbReference>
<protein>
    <recommendedName>
        <fullName evidence="4">Peptidyl-prolyl cis-trans isomerase</fullName>
        <shortName evidence="4">PPIase</shortName>
        <ecNumber evidence="4">5.2.1.8</ecNumber>
    </recommendedName>
</protein>
<dbReference type="RefSeq" id="WP_343852100.1">
    <property type="nucleotide sequence ID" value="NZ_BAAAFI010000014.1"/>
</dbReference>
<dbReference type="CDD" id="cd00317">
    <property type="entry name" value="cyclophilin"/>
    <property type="match status" value="1"/>
</dbReference>
<evidence type="ECO:0000256" key="4">
    <source>
        <dbReference type="RuleBase" id="RU363019"/>
    </source>
</evidence>
<feature type="domain" description="PPIase cyclophilin-type" evidence="5">
    <location>
        <begin position="32"/>
        <end position="264"/>
    </location>
</feature>
<evidence type="ECO:0000313" key="7">
    <source>
        <dbReference type="Proteomes" id="UP001500469"/>
    </source>
</evidence>
<dbReference type="PANTHER" id="PTHR45625:SF4">
    <property type="entry name" value="PEPTIDYLPROLYL ISOMERASE DOMAIN AND WD REPEAT-CONTAINING PROTEIN 1"/>
    <property type="match status" value="1"/>
</dbReference>
<dbReference type="PROSITE" id="PS00170">
    <property type="entry name" value="CSA_PPIASE_1"/>
    <property type="match status" value="1"/>
</dbReference>
<dbReference type="PANTHER" id="PTHR45625">
    <property type="entry name" value="PEPTIDYL-PROLYL CIS-TRANS ISOMERASE-RELATED"/>
    <property type="match status" value="1"/>
</dbReference>
<comment type="function">
    <text evidence="4">PPIases accelerate the folding of proteins. It catalyzes the cis-trans isomerization of proline imidic peptide bonds in oligopeptides.</text>
</comment>
<evidence type="ECO:0000259" key="5">
    <source>
        <dbReference type="PROSITE" id="PS50072"/>
    </source>
</evidence>
<comment type="similarity">
    <text evidence="1 4">Belongs to the cyclophilin-type PPIase family.</text>
</comment>
<organism evidence="6 7">
    <name type="scientific">Algoriphagus jejuensis</name>
    <dbReference type="NCBI Taxonomy" id="419934"/>
    <lineage>
        <taxon>Bacteria</taxon>
        <taxon>Pseudomonadati</taxon>
        <taxon>Bacteroidota</taxon>
        <taxon>Cytophagia</taxon>
        <taxon>Cytophagales</taxon>
        <taxon>Cyclobacteriaceae</taxon>
        <taxon>Algoriphagus</taxon>
    </lineage>
</organism>
<dbReference type="GO" id="GO:0016853">
    <property type="term" value="F:isomerase activity"/>
    <property type="evidence" value="ECO:0007669"/>
    <property type="project" value="UniProtKB-KW"/>
</dbReference>
<evidence type="ECO:0000313" key="6">
    <source>
        <dbReference type="EMBL" id="GAA0879568.1"/>
    </source>
</evidence>
<comment type="catalytic activity">
    <reaction evidence="4">
        <text>[protein]-peptidylproline (omega=180) = [protein]-peptidylproline (omega=0)</text>
        <dbReference type="Rhea" id="RHEA:16237"/>
        <dbReference type="Rhea" id="RHEA-COMP:10747"/>
        <dbReference type="Rhea" id="RHEA-COMP:10748"/>
        <dbReference type="ChEBI" id="CHEBI:83833"/>
        <dbReference type="ChEBI" id="CHEBI:83834"/>
        <dbReference type="EC" id="5.2.1.8"/>
    </reaction>
</comment>
<keyword evidence="3 4" id="KW-0413">Isomerase</keyword>
<sequence length="265" mass="29688">MTPIYTFLFSILSFFTAQTDPPVKVEMVTNFGTIVLQLSDETPLHRDNFIKLVEDGVYDSLLFHRVIEHFMIQGGDTQSKHADTLSNLGSSDLPYTIPAEITPDLFHKKGALGAARTGNPERASSSTQLYIVQGKVQNDSLLAHNEGRINKMLARHYGMNDPANKPLIDSLEAARTEKDTVLSKELNGRLNSILDSYWNFDKYQIPAPHRQVYQTIGGTPHLDQNYTVFGEVISGLEVVDAIAAVETDSQDRPRSEVRILRMRIL</sequence>
<dbReference type="Pfam" id="PF00160">
    <property type="entry name" value="Pro_isomerase"/>
    <property type="match status" value="2"/>
</dbReference>
<reference evidence="6 7" key="1">
    <citation type="journal article" date="2019" name="Int. J. Syst. Evol. Microbiol.">
        <title>The Global Catalogue of Microorganisms (GCM) 10K type strain sequencing project: providing services to taxonomists for standard genome sequencing and annotation.</title>
        <authorList>
            <consortium name="The Broad Institute Genomics Platform"/>
            <consortium name="The Broad Institute Genome Sequencing Center for Infectious Disease"/>
            <person name="Wu L."/>
            <person name="Ma J."/>
        </authorList>
    </citation>
    <scope>NUCLEOTIDE SEQUENCE [LARGE SCALE GENOMIC DNA]</scope>
    <source>
        <strain evidence="6 7">JCM 16112</strain>
    </source>
</reference>
<dbReference type="PRINTS" id="PR00153">
    <property type="entry name" value="CSAPPISMRASE"/>
</dbReference>
<dbReference type="PROSITE" id="PS50072">
    <property type="entry name" value="CSA_PPIASE_2"/>
    <property type="match status" value="1"/>
</dbReference>
<name>A0ABN1N1X5_9BACT</name>
<dbReference type="EC" id="5.2.1.8" evidence="4"/>
<dbReference type="EMBL" id="BAAAFI010000014">
    <property type="protein sequence ID" value="GAA0879568.1"/>
    <property type="molecule type" value="Genomic_DNA"/>
</dbReference>
<dbReference type="Proteomes" id="UP001500469">
    <property type="component" value="Unassembled WGS sequence"/>
</dbReference>
<keyword evidence="2 4" id="KW-0697">Rotamase</keyword>
<comment type="caution">
    <text evidence="6">The sequence shown here is derived from an EMBL/GenBank/DDBJ whole genome shotgun (WGS) entry which is preliminary data.</text>
</comment>
<dbReference type="Gene3D" id="2.40.100.10">
    <property type="entry name" value="Cyclophilin-like"/>
    <property type="match status" value="2"/>
</dbReference>
<dbReference type="InterPro" id="IPR044666">
    <property type="entry name" value="Cyclophilin_A-like"/>
</dbReference>
<proteinExistence type="inferred from homology"/>
<evidence type="ECO:0000256" key="1">
    <source>
        <dbReference type="ARBA" id="ARBA00007365"/>
    </source>
</evidence>
<evidence type="ECO:0000256" key="3">
    <source>
        <dbReference type="ARBA" id="ARBA00023235"/>
    </source>
</evidence>
<dbReference type="InterPro" id="IPR020892">
    <property type="entry name" value="Cyclophilin-type_PPIase_CS"/>
</dbReference>
<evidence type="ECO:0000256" key="2">
    <source>
        <dbReference type="ARBA" id="ARBA00023110"/>
    </source>
</evidence>
<accession>A0ABN1N1X5</accession>
<dbReference type="SUPFAM" id="SSF50891">
    <property type="entry name" value="Cyclophilin-like"/>
    <property type="match status" value="2"/>
</dbReference>
<keyword evidence="7" id="KW-1185">Reference proteome</keyword>